<organism evidence="2 3">
    <name type="scientific">Flavobacterium urumqiense</name>
    <dbReference type="NCBI Taxonomy" id="935224"/>
    <lineage>
        <taxon>Bacteria</taxon>
        <taxon>Pseudomonadati</taxon>
        <taxon>Bacteroidota</taxon>
        <taxon>Flavobacteriia</taxon>
        <taxon>Flavobacteriales</taxon>
        <taxon>Flavobacteriaceae</taxon>
        <taxon>Flavobacterium</taxon>
    </lineage>
</organism>
<feature type="signal peptide" evidence="1">
    <location>
        <begin position="1"/>
        <end position="19"/>
    </location>
</feature>
<dbReference type="Proteomes" id="UP000236737">
    <property type="component" value="Unassembled WGS sequence"/>
</dbReference>
<reference evidence="3" key="1">
    <citation type="submission" date="2016-10" db="EMBL/GenBank/DDBJ databases">
        <authorList>
            <person name="Varghese N."/>
            <person name="Submissions S."/>
        </authorList>
    </citation>
    <scope>NUCLEOTIDE SEQUENCE [LARGE SCALE GENOMIC DNA]</scope>
    <source>
        <strain evidence="3">CGMCC 1.9230</strain>
    </source>
</reference>
<gene>
    <name evidence="2" type="ORF">SAMN04488130_10272</name>
</gene>
<dbReference type="OrthoDB" id="1431099at2"/>
<dbReference type="EMBL" id="FNVP01000002">
    <property type="protein sequence ID" value="SEF69212.1"/>
    <property type="molecule type" value="Genomic_DNA"/>
</dbReference>
<keyword evidence="1" id="KW-0732">Signal</keyword>
<dbReference type="RefSeq" id="WP_103998852.1">
    <property type="nucleotide sequence ID" value="NZ_FNVP01000002.1"/>
</dbReference>
<accession>A0A1H5U249</accession>
<sequence length="251" mass="28773">MKNKITILILCLFCQFCLSQVLTRKTLHGQVINDSIKLENVIVFNVNSKTGMLIGSKGFFNILVKVNDTLVFSSLAFKSRKIILTEKQISAPILRVTLEAYTNQLAEVIVPVKKKIKPINGNTQAIVDKQYFDDEKSSPKNRTMPSDGTIENGMNFVRIYKDVLKTLRKNNPEIIDYTQNKSFTEVALKKVGYDFFANTLQLNDDEIRLFLIFCENDPKSKMLIKAENEFQLIDFLVTKNKKYKKITAIEN</sequence>
<dbReference type="AlphaFoldDB" id="A0A1H5U249"/>
<evidence type="ECO:0000256" key="1">
    <source>
        <dbReference type="SAM" id="SignalP"/>
    </source>
</evidence>
<name>A0A1H5U249_9FLAO</name>
<evidence type="ECO:0000313" key="3">
    <source>
        <dbReference type="Proteomes" id="UP000236737"/>
    </source>
</evidence>
<evidence type="ECO:0000313" key="2">
    <source>
        <dbReference type="EMBL" id="SEF69212.1"/>
    </source>
</evidence>
<proteinExistence type="predicted"/>
<keyword evidence="3" id="KW-1185">Reference proteome</keyword>
<evidence type="ECO:0008006" key="4">
    <source>
        <dbReference type="Google" id="ProtNLM"/>
    </source>
</evidence>
<protein>
    <recommendedName>
        <fullName evidence="4">CarboxypepD_reg-like domain-containing protein</fullName>
    </recommendedName>
</protein>
<feature type="chain" id="PRO_5009285728" description="CarboxypepD_reg-like domain-containing protein" evidence="1">
    <location>
        <begin position="20"/>
        <end position="251"/>
    </location>
</feature>